<dbReference type="OMA" id="IILTNVH"/>
<proteinExistence type="predicted"/>
<reference evidence="2" key="1">
    <citation type="submission" date="2021-01" db="EMBL/GenBank/DDBJ databases">
        <authorList>
            <consortium name="Genoscope - CEA"/>
            <person name="William W."/>
        </authorList>
    </citation>
    <scope>NUCLEOTIDE SEQUENCE</scope>
</reference>
<comment type="caution">
    <text evidence="2">The sequence shown here is derived from an EMBL/GenBank/DDBJ whole genome shotgun (WGS) entry which is preliminary data.</text>
</comment>
<keyword evidence="1" id="KW-0175">Coiled coil</keyword>
<keyword evidence="3" id="KW-1185">Reference proteome</keyword>
<protein>
    <submittedName>
        <fullName evidence="2">Uncharacterized protein</fullName>
    </submittedName>
</protein>
<evidence type="ECO:0000313" key="3">
    <source>
        <dbReference type="Proteomes" id="UP000688137"/>
    </source>
</evidence>
<dbReference type="AlphaFoldDB" id="A0A8S1QDT3"/>
<accession>A0A8S1QDT3</accession>
<dbReference type="EMBL" id="CAJJDM010000159">
    <property type="protein sequence ID" value="CAD8113294.1"/>
    <property type="molecule type" value="Genomic_DNA"/>
</dbReference>
<feature type="coiled-coil region" evidence="1">
    <location>
        <begin position="152"/>
        <end position="186"/>
    </location>
</feature>
<name>A0A8S1QDT3_PARPR</name>
<dbReference type="Proteomes" id="UP000688137">
    <property type="component" value="Unassembled WGS sequence"/>
</dbReference>
<evidence type="ECO:0000256" key="1">
    <source>
        <dbReference type="SAM" id="Coils"/>
    </source>
</evidence>
<gene>
    <name evidence="2" type="ORF">PPRIM_AZ9-3.1.T1540141</name>
</gene>
<organism evidence="2 3">
    <name type="scientific">Paramecium primaurelia</name>
    <dbReference type="NCBI Taxonomy" id="5886"/>
    <lineage>
        <taxon>Eukaryota</taxon>
        <taxon>Sar</taxon>
        <taxon>Alveolata</taxon>
        <taxon>Ciliophora</taxon>
        <taxon>Intramacronucleata</taxon>
        <taxon>Oligohymenophorea</taxon>
        <taxon>Peniculida</taxon>
        <taxon>Parameciidae</taxon>
        <taxon>Paramecium</taxon>
    </lineage>
</organism>
<sequence>MHSNNICEYHNKKIELICINNSCQETDSQLCQNCLKFDFHQECKEKNEILPQDQFFEVMKTTLKEKMKGEDVLVLNLKETIENLQLLYEETKIDADSRKDRYFKLKQKVKKYSYYKHPKYLQQIKQATSFNEINFDRSQQEKRTEKSMLKYIAEIDNSIQSIKNILNKKNNELEEQQQQQQQQSQSRPLKSSIFVFKGSKSSQILSQNEIEDLQQKSQFKQIKELQKKSNTIEQQKLRNEIVDNQQQIVSKNEGEHLDNNQIMQQFTNQQQLQQQQHPKSNIISQVQNTFTEPDKNLIKQQVNQQSFHLPQYSINYPQGMSAVNFQHLNSDLVLHSQNKTASMINPSTNNMDNQSVIEKSKLKYRRVFSNKFANQPITKIEVIDNKNLIYLSEQKLVFITEYKSNNKKLEKNFSVLILDFQILNQHQILVHTSQSLILLDKNLEILKTYRKIIEKNHLTIDKCFKIDIVSISLVCYLQDSNQLIGCQIIKNDIVEQWQKQNFAGEKKIISMKVIQDSLFIGYKNGEIIVYELKTLNKQQSYQIQIDLSKDIQAILFDEKFCLGIQENNLYRLNYDNETKLLCSSKLRIITCAYYINDEKNKAEIHLLLENHKILIFYKQDDKAKIQQKNNSCITCVSCFLDIKQPKFFYGERDGGICCYYH</sequence>
<evidence type="ECO:0000313" key="2">
    <source>
        <dbReference type="EMBL" id="CAD8113294.1"/>
    </source>
</evidence>